<dbReference type="Proteomes" id="UP000663760">
    <property type="component" value="Chromosome 6"/>
</dbReference>
<proteinExistence type="predicted"/>
<dbReference type="EMBL" id="LR743593">
    <property type="protein sequence ID" value="CAA2621816.1"/>
    <property type="molecule type" value="Genomic_DNA"/>
</dbReference>
<dbReference type="AlphaFoldDB" id="A0A7I8IUQ4"/>
<name>A0A7I8IUQ4_SPIIN</name>
<feature type="compositionally biased region" description="Acidic residues" evidence="1">
    <location>
        <begin position="29"/>
        <end position="44"/>
    </location>
</feature>
<reference evidence="2" key="1">
    <citation type="submission" date="2019-12" db="EMBL/GenBank/DDBJ databases">
        <authorList>
            <person name="Scholz U."/>
            <person name="Mascher M."/>
            <person name="Fiebig A."/>
        </authorList>
    </citation>
    <scope>NUCLEOTIDE SEQUENCE</scope>
</reference>
<gene>
    <name evidence="2" type="ORF">SI7747_06007894</name>
    <name evidence="3" type="ORF">SI8410_06008532</name>
</gene>
<protein>
    <submittedName>
        <fullName evidence="2">Uncharacterized protein</fullName>
    </submittedName>
</protein>
<evidence type="ECO:0000313" key="2">
    <source>
        <dbReference type="EMBL" id="CAA2621816.1"/>
    </source>
</evidence>
<evidence type="ECO:0000313" key="4">
    <source>
        <dbReference type="Proteomes" id="UP000663760"/>
    </source>
</evidence>
<evidence type="ECO:0000313" key="3">
    <source>
        <dbReference type="EMBL" id="CAA7397867.1"/>
    </source>
</evidence>
<feature type="compositionally biased region" description="Acidic residues" evidence="1">
    <location>
        <begin position="98"/>
        <end position="107"/>
    </location>
</feature>
<feature type="compositionally biased region" description="Acidic residues" evidence="1">
    <location>
        <begin position="54"/>
        <end position="68"/>
    </location>
</feature>
<organism evidence="2">
    <name type="scientific">Spirodela intermedia</name>
    <name type="common">Intermediate duckweed</name>
    <dbReference type="NCBI Taxonomy" id="51605"/>
    <lineage>
        <taxon>Eukaryota</taxon>
        <taxon>Viridiplantae</taxon>
        <taxon>Streptophyta</taxon>
        <taxon>Embryophyta</taxon>
        <taxon>Tracheophyta</taxon>
        <taxon>Spermatophyta</taxon>
        <taxon>Magnoliopsida</taxon>
        <taxon>Liliopsida</taxon>
        <taxon>Araceae</taxon>
        <taxon>Lemnoideae</taxon>
        <taxon>Spirodela</taxon>
    </lineage>
</organism>
<keyword evidence="4" id="KW-1185">Reference proteome</keyword>
<evidence type="ECO:0000256" key="1">
    <source>
        <dbReference type="SAM" id="MobiDB-lite"/>
    </source>
</evidence>
<sequence length="107" mass="11262">MEFSPEECSGGGGESDWTIYLASDANYERDEDEEQHQEEEEDENVGTGGGGETSMEDEDEEDEEDDSDSLTSDAASAPIQLDPSHCSAAASSGATNGDADEEGDDGD</sequence>
<feature type="region of interest" description="Disordered" evidence="1">
    <location>
        <begin position="1"/>
        <end position="107"/>
    </location>
</feature>
<accession>A0A7I8IUQ4</accession>
<dbReference type="EMBL" id="LR746269">
    <property type="protein sequence ID" value="CAA7397867.1"/>
    <property type="molecule type" value="Genomic_DNA"/>
</dbReference>